<evidence type="ECO:0000313" key="4">
    <source>
        <dbReference type="WBParaSite" id="ECPE_0000728301-mRNA-1"/>
    </source>
</evidence>
<reference evidence="4" key="1">
    <citation type="submission" date="2016-06" db="UniProtKB">
        <authorList>
            <consortium name="WormBaseParasite"/>
        </authorList>
    </citation>
    <scope>IDENTIFICATION</scope>
</reference>
<dbReference type="PANTHER" id="PTHR37984">
    <property type="entry name" value="PROTEIN CBG26694"/>
    <property type="match status" value="1"/>
</dbReference>
<evidence type="ECO:0000256" key="1">
    <source>
        <dbReference type="SAM" id="MobiDB-lite"/>
    </source>
</evidence>
<gene>
    <name evidence="2" type="ORF">ECPE_LOCUS7267</name>
</gene>
<dbReference type="AlphaFoldDB" id="A0A183AJY2"/>
<evidence type="ECO:0000313" key="2">
    <source>
        <dbReference type="EMBL" id="VDP80626.1"/>
    </source>
</evidence>
<reference evidence="2 3" key="2">
    <citation type="submission" date="2018-11" db="EMBL/GenBank/DDBJ databases">
        <authorList>
            <consortium name="Pathogen Informatics"/>
        </authorList>
    </citation>
    <scope>NUCLEOTIDE SEQUENCE [LARGE SCALE GENOMIC DNA]</scope>
    <source>
        <strain evidence="2 3">Egypt</strain>
    </source>
</reference>
<dbReference type="InterPro" id="IPR050951">
    <property type="entry name" value="Retrovirus_Pol_polyprotein"/>
</dbReference>
<organism evidence="4">
    <name type="scientific">Echinostoma caproni</name>
    <dbReference type="NCBI Taxonomy" id="27848"/>
    <lineage>
        <taxon>Eukaryota</taxon>
        <taxon>Metazoa</taxon>
        <taxon>Spiralia</taxon>
        <taxon>Lophotrochozoa</taxon>
        <taxon>Platyhelminthes</taxon>
        <taxon>Trematoda</taxon>
        <taxon>Digenea</taxon>
        <taxon>Plagiorchiida</taxon>
        <taxon>Echinostomata</taxon>
        <taxon>Echinostomatoidea</taxon>
        <taxon>Echinostomatidae</taxon>
        <taxon>Echinostoma</taxon>
    </lineage>
</organism>
<name>A0A183AJY2_9TREM</name>
<dbReference type="EMBL" id="UZAN01044367">
    <property type="protein sequence ID" value="VDP80626.1"/>
    <property type="molecule type" value="Genomic_DNA"/>
</dbReference>
<dbReference type="PANTHER" id="PTHR37984:SF15">
    <property type="entry name" value="INTEGRASE CATALYTIC DOMAIN-CONTAINING PROTEIN"/>
    <property type="match status" value="1"/>
</dbReference>
<dbReference type="OrthoDB" id="10030726at2759"/>
<feature type="region of interest" description="Disordered" evidence="1">
    <location>
        <begin position="289"/>
        <end position="311"/>
    </location>
</feature>
<keyword evidence="3" id="KW-1185">Reference proteome</keyword>
<evidence type="ECO:0000313" key="3">
    <source>
        <dbReference type="Proteomes" id="UP000272942"/>
    </source>
</evidence>
<accession>A0A183AJY2</accession>
<protein>
    <submittedName>
        <fullName evidence="2 4">Uncharacterized protein</fullName>
    </submittedName>
</protein>
<dbReference type="WBParaSite" id="ECPE_0000728301-mRNA-1">
    <property type="protein sequence ID" value="ECPE_0000728301-mRNA-1"/>
    <property type="gene ID" value="ECPE_0000728301"/>
</dbReference>
<dbReference type="Proteomes" id="UP000272942">
    <property type="component" value="Unassembled WGS sequence"/>
</dbReference>
<proteinExistence type="predicted"/>
<sequence>MRADGAQLRQPNVFSPGDDFELWKVRIRNYLRMQPATELQSFIIGYLSDNAARRFLSFCLTPDTDPETVSSRLRRLFGETTPAGIYLGRFLERKQTESESLQDYLGALQELALRAFPEEAEKKVLDQFRTGIHGLEARVQLLRRPPSTLDEAVEVATNFEMVEQTRESCNALTIGTRPSPDLRAPVRLARSRERKWSTSRKDCPYCVRFGRRAQRCGHNLPIQPKPRTGTAYRARVHSSTGHSPALLRLGIELRLPQEVQSPLAPAEMIDMNDFVRGLQQRLSAAFRTAHETIQSEQQHQKSAYDRGAQGPKYTRGTLVLLYRPRSVPGTSQRFHQPWQGPYIVIHQRSPNVYVLRDPQRPQADVLTVHYNRLKPYRTAKSTEVISPPSIVVDQPPVMYMEVPAEGGVATQLTPPADTEDIVLLDRGWVKGSRIFVVIVFIPTD</sequence>